<dbReference type="AlphaFoldDB" id="A0A1B0AN03"/>
<dbReference type="EMBL" id="JXJN01000677">
    <property type="status" value="NOT_ANNOTATED_CDS"/>
    <property type="molecule type" value="Genomic_DNA"/>
</dbReference>
<protein>
    <submittedName>
        <fullName evidence="1">Uncharacterized protein</fullName>
    </submittedName>
</protein>
<evidence type="ECO:0000313" key="2">
    <source>
        <dbReference type="Proteomes" id="UP000092460"/>
    </source>
</evidence>
<reference evidence="2" key="1">
    <citation type="submission" date="2015-01" db="EMBL/GenBank/DDBJ databases">
        <authorList>
            <person name="Aksoy S."/>
            <person name="Warren W."/>
            <person name="Wilson R.K."/>
        </authorList>
    </citation>
    <scope>NUCLEOTIDE SEQUENCE [LARGE SCALE GENOMIC DNA]</scope>
    <source>
        <strain evidence="2">IAEA</strain>
    </source>
</reference>
<dbReference type="EMBL" id="JXJN01000678">
    <property type="status" value="NOT_ANNOTATED_CDS"/>
    <property type="molecule type" value="Genomic_DNA"/>
</dbReference>
<evidence type="ECO:0000313" key="1">
    <source>
        <dbReference type="EnsemblMetazoa" id="GPPI002522-PA"/>
    </source>
</evidence>
<keyword evidence="2" id="KW-1185">Reference proteome</keyword>
<sequence>MIIKRSLYRLTASKSIKWNIFNICVQRHPGITVASIQQSQLEESLSLSASPLYGINYQFGVNLPASYFIEEGRGQQSQPRRNYGQFILPAELRYGDSDNSLCFGQSTNTSEDINSQQIKQVERWQEPRMACENPVRDFPLPSIYDSSIFSGYFDYGDNISEDIMAGHMSTEDISRLTCESCSVESQWPFAIVCDSNLSFENFNDFRLTPTELDDLFAVADGRAANESKEPELRLPSVSDKNIPFRQSESFHLSPWALEGLRAMENIEQSSCSISGDCTKKDDKSSLALFTVDLGSSGTCTINLVLEPDQQEKIVHERFMNTMQLIESLEEILKSNHTHGISQ</sequence>
<dbReference type="EnsemblMetazoa" id="GPPI002522-RA">
    <property type="protein sequence ID" value="GPPI002522-PA"/>
    <property type="gene ID" value="GPPI002522"/>
</dbReference>
<dbReference type="Proteomes" id="UP000092460">
    <property type="component" value="Unassembled WGS sequence"/>
</dbReference>
<accession>A0A1B0AN03</accession>
<organism evidence="1 2">
    <name type="scientific">Glossina palpalis gambiensis</name>
    <dbReference type="NCBI Taxonomy" id="67801"/>
    <lineage>
        <taxon>Eukaryota</taxon>
        <taxon>Metazoa</taxon>
        <taxon>Ecdysozoa</taxon>
        <taxon>Arthropoda</taxon>
        <taxon>Hexapoda</taxon>
        <taxon>Insecta</taxon>
        <taxon>Pterygota</taxon>
        <taxon>Neoptera</taxon>
        <taxon>Endopterygota</taxon>
        <taxon>Diptera</taxon>
        <taxon>Brachycera</taxon>
        <taxon>Muscomorpha</taxon>
        <taxon>Hippoboscoidea</taxon>
        <taxon>Glossinidae</taxon>
        <taxon>Glossina</taxon>
    </lineage>
</organism>
<name>A0A1B0AN03_9MUSC</name>
<dbReference type="VEuPathDB" id="VectorBase:GPPI002522"/>
<reference evidence="1" key="2">
    <citation type="submission" date="2020-05" db="UniProtKB">
        <authorList>
            <consortium name="EnsemblMetazoa"/>
        </authorList>
    </citation>
    <scope>IDENTIFICATION</scope>
    <source>
        <strain evidence="1">IAEA</strain>
    </source>
</reference>
<proteinExistence type="predicted"/>